<evidence type="ECO:0000256" key="1">
    <source>
        <dbReference type="ARBA" id="ARBA00004323"/>
    </source>
</evidence>
<sequence length="363" mass="42345">MTHLLRSLQIFVCVLGLISFVYFCRHTMKQKNFQFRIMFNAMDATSSRPGNQNITSELYNNTKPMNSYEVNPSYILRHGNGIIFLESGNRTQPPALVLCALESAARVYPERPIAFFINGLSDVNTKYDEENIRRKFPTLSLFPNVYIFPLKLEEVFKDTPLQSWFQKVNPKKERFWVHVSSDGCRLALIWKYGGIYMDSDFISIKPIPYINFLAAAAASHLSSNGIFGLFAHHNFAWDAMEDFVKNYKGAVWAHQGPKLFSRVLEKYCVIPKRKRTEDFMCGNISFLNPQRFYPIAFPQWKKYYQVWERLPTFNKSYGLHLWNTMNKGQMTMIVGTKTLVERLYQQHCPTTYEALRINQNVPL</sequence>
<keyword evidence="10" id="KW-1185">Reference proteome</keyword>
<evidence type="ECO:0000256" key="3">
    <source>
        <dbReference type="ARBA" id="ARBA00022676"/>
    </source>
</evidence>
<dbReference type="PANTHER" id="PTHR12042">
    <property type="entry name" value="LACTOSYLCERAMIDE 4-ALPHA-GALACTOSYLTRANSFERASE ALPHA- 1,4-GALACTOSYLTRANSFERASE"/>
    <property type="match status" value="1"/>
</dbReference>
<evidence type="ECO:0000259" key="8">
    <source>
        <dbReference type="Pfam" id="PF04572"/>
    </source>
</evidence>
<protein>
    <recommendedName>
        <fullName evidence="8">Alpha 1,4-glycosyltransferase domain-containing protein</fullName>
    </recommendedName>
</protein>
<dbReference type="Pfam" id="PF04488">
    <property type="entry name" value="Gly_transf_sug"/>
    <property type="match status" value="1"/>
</dbReference>
<evidence type="ECO:0000256" key="4">
    <source>
        <dbReference type="ARBA" id="ARBA00022679"/>
    </source>
</evidence>
<dbReference type="InterPro" id="IPR007652">
    <property type="entry name" value="A1-4-GlycosylTfrase_dom"/>
</dbReference>
<feature type="domain" description="Alpha 1,4-glycosyltransferase" evidence="8">
    <location>
        <begin position="231"/>
        <end position="354"/>
    </location>
</feature>
<accession>A0A8C5QJ57</accession>
<dbReference type="OrthoDB" id="407609at2759"/>
<organism evidence="9 10">
    <name type="scientific">Leptobrachium leishanense</name>
    <name type="common">Leishan spiny toad</name>
    <dbReference type="NCBI Taxonomy" id="445787"/>
    <lineage>
        <taxon>Eukaryota</taxon>
        <taxon>Metazoa</taxon>
        <taxon>Chordata</taxon>
        <taxon>Craniata</taxon>
        <taxon>Vertebrata</taxon>
        <taxon>Euteleostomi</taxon>
        <taxon>Amphibia</taxon>
        <taxon>Batrachia</taxon>
        <taxon>Anura</taxon>
        <taxon>Pelobatoidea</taxon>
        <taxon>Megophryidae</taxon>
        <taxon>Leptobrachium</taxon>
    </lineage>
</organism>
<evidence type="ECO:0000256" key="2">
    <source>
        <dbReference type="ARBA" id="ARBA00009003"/>
    </source>
</evidence>
<keyword evidence="3" id="KW-0328">Glycosyltransferase</keyword>
<comment type="similarity">
    <text evidence="2">Belongs to the glycosyltransferase 32 family.</text>
</comment>
<dbReference type="Proteomes" id="UP000694569">
    <property type="component" value="Unplaced"/>
</dbReference>
<keyword evidence="7" id="KW-1133">Transmembrane helix</keyword>
<dbReference type="InterPro" id="IPR051981">
    <property type="entry name" value="Glycosyltransf_32"/>
</dbReference>
<dbReference type="AlphaFoldDB" id="A0A8C5QJ57"/>
<evidence type="ECO:0000313" key="9">
    <source>
        <dbReference type="Ensembl" id="ENSLLEP00000038531.1"/>
    </source>
</evidence>
<dbReference type="SUPFAM" id="SSF53448">
    <property type="entry name" value="Nucleotide-diphospho-sugar transferases"/>
    <property type="match status" value="1"/>
</dbReference>
<keyword evidence="7" id="KW-0812">Transmembrane</keyword>
<dbReference type="GO" id="GO:0000139">
    <property type="term" value="C:Golgi membrane"/>
    <property type="evidence" value="ECO:0007669"/>
    <property type="project" value="UniProtKB-SubCell"/>
</dbReference>
<dbReference type="Pfam" id="PF04572">
    <property type="entry name" value="Gb3_synth"/>
    <property type="match status" value="1"/>
</dbReference>
<keyword evidence="5" id="KW-0333">Golgi apparatus</keyword>
<evidence type="ECO:0000256" key="5">
    <source>
        <dbReference type="ARBA" id="ARBA00023034"/>
    </source>
</evidence>
<dbReference type="Ensembl" id="ENSLLET00000040051.1">
    <property type="protein sequence ID" value="ENSLLEP00000038531.1"/>
    <property type="gene ID" value="ENSLLEG00000024424.1"/>
</dbReference>
<evidence type="ECO:0000313" key="10">
    <source>
        <dbReference type="Proteomes" id="UP000694569"/>
    </source>
</evidence>
<keyword evidence="4" id="KW-0808">Transferase</keyword>
<name>A0A8C5QJ57_9ANUR</name>
<comment type="subcellular location">
    <subcellularLocation>
        <location evidence="1">Golgi apparatus membrane</location>
        <topology evidence="1">Single-pass type II membrane protein</topology>
    </subcellularLocation>
</comment>
<dbReference type="InterPro" id="IPR007577">
    <property type="entry name" value="GlycoTrfase_DXD_sugar-bd_CS"/>
</dbReference>
<reference evidence="9" key="2">
    <citation type="submission" date="2025-09" db="UniProtKB">
        <authorList>
            <consortium name="Ensembl"/>
        </authorList>
    </citation>
    <scope>IDENTIFICATION</scope>
</reference>
<keyword evidence="6 7" id="KW-0472">Membrane</keyword>
<dbReference type="PANTHER" id="PTHR12042:SF16">
    <property type="entry name" value="ALPHA-1,4-N-ACETYLGLUCOSAMINYLTRANSFERASE"/>
    <property type="match status" value="1"/>
</dbReference>
<evidence type="ECO:0000256" key="7">
    <source>
        <dbReference type="SAM" id="Phobius"/>
    </source>
</evidence>
<feature type="transmembrane region" description="Helical" evidence="7">
    <location>
        <begin position="6"/>
        <end position="24"/>
    </location>
</feature>
<dbReference type="Gene3D" id="3.90.550.20">
    <property type="match status" value="1"/>
</dbReference>
<dbReference type="GeneTree" id="ENSGT00510000047981"/>
<reference evidence="9" key="1">
    <citation type="submission" date="2025-08" db="UniProtKB">
        <authorList>
            <consortium name="Ensembl"/>
        </authorList>
    </citation>
    <scope>IDENTIFICATION</scope>
</reference>
<evidence type="ECO:0000256" key="6">
    <source>
        <dbReference type="ARBA" id="ARBA00023136"/>
    </source>
</evidence>
<proteinExistence type="inferred from homology"/>
<dbReference type="GO" id="GO:0006493">
    <property type="term" value="P:protein O-linked glycosylation"/>
    <property type="evidence" value="ECO:0007669"/>
    <property type="project" value="TreeGrafter"/>
</dbReference>
<dbReference type="InterPro" id="IPR029044">
    <property type="entry name" value="Nucleotide-diphossugar_trans"/>
</dbReference>
<dbReference type="GO" id="GO:0008375">
    <property type="term" value="F:acetylglucosaminyltransferase activity"/>
    <property type="evidence" value="ECO:0007669"/>
    <property type="project" value="TreeGrafter"/>
</dbReference>